<keyword evidence="1" id="KW-0732">Signal</keyword>
<dbReference type="EMBL" id="JABBWE010000100">
    <property type="protein sequence ID" value="KAG1785997.1"/>
    <property type="molecule type" value="Genomic_DNA"/>
</dbReference>
<proteinExistence type="predicted"/>
<feature type="signal peptide" evidence="1">
    <location>
        <begin position="1"/>
        <end position="16"/>
    </location>
</feature>
<evidence type="ECO:0000313" key="3">
    <source>
        <dbReference type="Proteomes" id="UP000719766"/>
    </source>
</evidence>
<dbReference type="AlphaFoldDB" id="A0A9P7ADA6"/>
<dbReference type="GeneID" id="64594618"/>
<reference evidence="2" key="1">
    <citation type="journal article" date="2020" name="New Phytol.">
        <title>Comparative genomics reveals dynamic genome evolution in host specialist ectomycorrhizal fungi.</title>
        <authorList>
            <person name="Lofgren L.A."/>
            <person name="Nguyen N.H."/>
            <person name="Vilgalys R."/>
            <person name="Ruytinx J."/>
            <person name="Liao H.L."/>
            <person name="Branco S."/>
            <person name="Kuo A."/>
            <person name="LaButti K."/>
            <person name="Lipzen A."/>
            <person name="Andreopoulos W."/>
            <person name="Pangilinan J."/>
            <person name="Riley R."/>
            <person name="Hundley H."/>
            <person name="Na H."/>
            <person name="Barry K."/>
            <person name="Grigoriev I.V."/>
            <person name="Stajich J.E."/>
            <person name="Kennedy P.G."/>
        </authorList>
    </citation>
    <scope>NUCLEOTIDE SEQUENCE</scope>
    <source>
        <strain evidence="2">S12</strain>
    </source>
</reference>
<dbReference type="Proteomes" id="UP000719766">
    <property type="component" value="Unassembled WGS sequence"/>
</dbReference>
<name>A0A9P7ADA6_9AGAM</name>
<gene>
    <name evidence="2" type="ORF">HD556DRAFT_1313864</name>
</gene>
<accession>A0A9P7ADA6</accession>
<keyword evidence="3" id="KW-1185">Reference proteome</keyword>
<evidence type="ECO:0000313" key="2">
    <source>
        <dbReference type="EMBL" id="KAG1785997.1"/>
    </source>
</evidence>
<dbReference type="RefSeq" id="XP_041153479.1">
    <property type="nucleotide sequence ID" value="XM_041300854.1"/>
</dbReference>
<organism evidence="2 3">
    <name type="scientific">Suillus plorans</name>
    <dbReference type="NCBI Taxonomy" id="116603"/>
    <lineage>
        <taxon>Eukaryota</taxon>
        <taxon>Fungi</taxon>
        <taxon>Dikarya</taxon>
        <taxon>Basidiomycota</taxon>
        <taxon>Agaricomycotina</taxon>
        <taxon>Agaricomycetes</taxon>
        <taxon>Agaricomycetidae</taxon>
        <taxon>Boletales</taxon>
        <taxon>Suillineae</taxon>
        <taxon>Suillaceae</taxon>
        <taxon>Suillus</taxon>
    </lineage>
</organism>
<dbReference type="OrthoDB" id="2675302at2759"/>
<feature type="chain" id="PRO_5040407934" evidence="1">
    <location>
        <begin position="17"/>
        <end position="136"/>
    </location>
</feature>
<evidence type="ECO:0000256" key="1">
    <source>
        <dbReference type="SAM" id="SignalP"/>
    </source>
</evidence>
<protein>
    <submittedName>
        <fullName evidence="2">Uncharacterized protein</fullName>
    </submittedName>
</protein>
<comment type="caution">
    <text evidence="2">The sequence shown here is derived from an EMBL/GenBank/DDBJ whole genome shotgun (WGS) entry which is preliminary data.</text>
</comment>
<sequence>MSLAILIATSFSGVLGLCLVGLSEFGGPHLFSLELFVPLENSNGPTQMLSLHPSSENPQMFNQFAIDKCRKFVEDFQKALLQKGDALFLTSGQGSITSSNSLIMLGKLKTCLLLPEVALSTNKVQRRNLDKQRQMK</sequence>